<evidence type="ECO:0000256" key="9">
    <source>
        <dbReference type="ARBA" id="ARBA00022692"/>
    </source>
</evidence>
<keyword evidence="8" id="KW-0949">S-adenosyl-L-methionine</keyword>
<dbReference type="GO" id="GO:0032259">
    <property type="term" value="P:methylation"/>
    <property type="evidence" value="ECO:0007669"/>
    <property type="project" value="UniProtKB-KW"/>
</dbReference>
<evidence type="ECO:0000256" key="14">
    <source>
        <dbReference type="ARBA" id="ARBA00039020"/>
    </source>
</evidence>
<protein>
    <recommendedName>
        <fullName evidence="14">sphingolipid C(9)-methyltransferase</fullName>
        <ecNumber evidence="14">2.1.1.317</ecNumber>
    </recommendedName>
</protein>
<sequence length="183" mass="20672">MISGPTIAENQRAWCNDVLRRAGVPEEQSRILYMDYGVRPRESTTRFRSSNNTWRRDIRAALWPEIDMAGPFLNKYICRGADASSPLRNYKRSLENAEFEVKSVDTVGVHYSATLWRRYRNWIWEPFLAWSAIASRQGSAMCFQILAVKNLHSTHRIGGVGSQYGLSGALATSEAAGKATLLK</sequence>
<dbReference type="STRING" id="94208.A0A2S4KY86"/>
<keyword evidence="6" id="KW-0489">Methyltransferase</keyword>
<evidence type="ECO:0000256" key="8">
    <source>
        <dbReference type="ARBA" id="ARBA00022691"/>
    </source>
</evidence>
<evidence type="ECO:0000256" key="10">
    <source>
        <dbReference type="ARBA" id="ARBA00022919"/>
    </source>
</evidence>
<dbReference type="SUPFAM" id="SSF53335">
    <property type="entry name" value="S-adenosyl-L-methionine-dependent methyltransferases"/>
    <property type="match status" value="1"/>
</dbReference>
<evidence type="ECO:0000313" key="15">
    <source>
        <dbReference type="EMBL" id="POR35141.1"/>
    </source>
</evidence>
<evidence type="ECO:0000313" key="16">
    <source>
        <dbReference type="Proteomes" id="UP000237481"/>
    </source>
</evidence>
<keyword evidence="16" id="KW-1185">Reference proteome</keyword>
<accession>A0A2S4KY86</accession>
<comment type="subcellular location">
    <subcellularLocation>
        <location evidence="1">Membrane</location>
        <topology evidence="1">Multi-pass membrane protein</topology>
    </subcellularLocation>
</comment>
<evidence type="ECO:0000256" key="6">
    <source>
        <dbReference type="ARBA" id="ARBA00022603"/>
    </source>
</evidence>
<proteinExistence type="inferred from homology"/>
<keyword evidence="5" id="KW-0444">Lipid biosynthesis</keyword>
<evidence type="ECO:0000256" key="13">
    <source>
        <dbReference type="ARBA" id="ARBA00023136"/>
    </source>
</evidence>
<evidence type="ECO:0000256" key="4">
    <source>
        <dbReference type="ARBA" id="ARBA00010815"/>
    </source>
</evidence>
<evidence type="ECO:0000256" key="12">
    <source>
        <dbReference type="ARBA" id="ARBA00023098"/>
    </source>
</evidence>
<keyword evidence="11" id="KW-1133">Transmembrane helix</keyword>
<dbReference type="EMBL" id="PKSG01000466">
    <property type="protein sequence ID" value="POR35141.1"/>
    <property type="molecule type" value="Genomic_DNA"/>
</dbReference>
<evidence type="ECO:0000256" key="2">
    <source>
        <dbReference type="ARBA" id="ARBA00004760"/>
    </source>
</evidence>
<comment type="similarity">
    <text evidence="4">Belongs to the CFA/CMAS family.</text>
</comment>
<dbReference type="PANTHER" id="PTHR45197">
    <property type="entry name" value="SYNTHASE, PUTATIVE (AFU_ORTHOLOGUE AFUA_7G04190)-RELATED"/>
    <property type="match status" value="1"/>
</dbReference>
<comment type="caution">
    <text evidence="15">The sequence shown here is derived from an EMBL/GenBank/DDBJ whole genome shotgun (WGS) entry which is preliminary data.</text>
</comment>
<evidence type="ECO:0000256" key="7">
    <source>
        <dbReference type="ARBA" id="ARBA00022679"/>
    </source>
</evidence>
<dbReference type="Gene3D" id="3.40.50.150">
    <property type="entry name" value="Vaccinia Virus protein VP39"/>
    <property type="match status" value="1"/>
</dbReference>
<reference evidence="15 16" key="1">
    <citation type="submission" date="2018-01" db="EMBL/GenBank/DDBJ databases">
        <title>Harnessing the power of phylogenomics to disentangle the directionality and signatures of interkingdom host jumping in the parasitic fungal genus Tolypocladium.</title>
        <authorList>
            <person name="Quandt C.A."/>
            <person name="Patterson W."/>
            <person name="Spatafora J.W."/>
        </authorList>
    </citation>
    <scope>NUCLEOTIDE SEQUENCE [LARGE SCALE GENOMIC DNA]</scope>
    <source>
        <strain evidence="15 16">NRBC 100945</strain>
    </source>
</reference>
<comment type="pathway">
    <text evidence="3">Sphingolipid metabolism.</text>
</comment>
<evidence type="ECO:0000256" key="1">
    <source>
        <dbReference type="ARBA" id="ARBA00004141"/>
    </source>
</evidence>
<keyword evidence="9" id="KW-0812">Transmembrane</keyword>
<dbReference type="GO" id="GO:0016020">
    <property type="term" value="C:membrane"/>
    <property type="evidence" value="ECO:0007669"/>
    <property type="project" value="UniProtKB-SubCell"/>
</dbReference>
<dbReference type="Proteomes" id="UP000237481">
    <property type="component" value="Unassembled WGS sequence"/>
</dbReference>
<dbReference type="InterPro" id="IPR029063">
    <property type="entry name" value="SAM-dependent_MTases_sf"/>
</dbReference>
<keyword evidence="12" id="KW-0443">Lipid metabolism</keyword>
<name>A0A2S4KY86_9HYPO</name>
<keyword evidence="13" id="KW-0472">Membrane</keyword>
<keyword evidence="7" id="KW-0808">Transferase</keyword>
<dbReference type="OrthoDB" id="412182at2759"/>
<dbReference type="PANTHER" id="PTHR45197:SF1">
    <property type="entry name" value="SPHINGOLIPID C9-METHYLTRANSFERASE A-RELATED"/>
    <property type="match status" value="1"/>
</dbReference>
<dbReference type="AlphaFoldDB" id="A0A2S4KY86"/>
<dbReference type="EC" id="2.1.1.317" evidence="14"/>
<evidence type="ECO:0000256" key="11">
    <source>
        <dbReference type="ARBA" id="ARBA00022989"/>
    </source>
</evidence>
<organism evidence="15 16">
    <name type="scientific">Tolypocladium paradoxum</name>
    <dbReference type="NCBI Taxonomy" id="94208"/>
    <lineage>
        <taxon>Eukaryota</taxon>
        <taxon>Fungi</taxon>
        <taxon>Dikarya</taxon>
        <taxon>Ascomycota</taxon>
        <taxon>Pezizomycotina</taxon>
        <taxon>Sordariomycetes</taxon>
        <taxon>Hypocreomycetidae</taxon>
        <taxon>Hypocreales</taxon>
        <taxon>Ophiocordycipitaceae</taxon>
        <taxon>Tolypocladium</taxon>
    </lineage>
</organism>
<evidence type="ECO:0000256" key="5">
    <source>
        <dbReference type="ARBA" id="ARBA00022516"/>
    </source>
</evidence>
<gene>
    <name evidence="15" type="ORF">TPAR_04672</name>
</gene>
<dbReference type="InterPro" id="IPR052290">
    <property type="entry name" value="Sphingo_C9-MT"/>
</dbReference>
<evidence type="ECO:0000256" key="3">
    <source>
        <dbReference type="ARBA" id="ARBA00004991"/>
    </source>
</evidence>
<keyword evidence="10" id="KW-0746">Sphingolipid metabolism</keyword>
<comment type="pathway">
    <text evidence="2">Lipid metabolism; sphingolipid metabolism.</text>
</comment>
<dbReference type="GO" id="GO:0006665">
    <property type="term" value="P:sphingolipid metabolic process"/>
    <property type="evidence" value="ECO:0007669"/>
    <property type="project" value="UniProtKB-KW"/>
</dbReference>
<dbReference type="GO" id="GO:0008168">
    <property type="term" value="F:methyltransferase activity"/>
    <property type="evidence" value="ECO:0007669"/>
    <property type="project" value="UniProtKB-KW"/>
</dbReference>